<protein>
    <submittedName>
        <fullName evidence="1">Uncharacterized protein</fullName>
    </submittedName>
</protein>
<name>A0A6A4T3R6_SCOMX</name>
<dbReference type="AlphaFoldDB" id="A0A6A4T3R6"/>
<proteinExistence type="predicted"/>
<evidence type="ECO:0000313" key="1">
    <source>
        <dbReference type="EMBL" id="KAF0037864.1"/>
    </source>
</evidence>
<comment type="caution">
    <text evidence="1">The sequence shown here is derived from an EMBL/GenBank/DDBJ whole genome shotgun (WGS) entry which is preliminary data.</text>
</comment>
<accession>A0A6A4T3R6</accession>
<sequence>MVNALVTSHIDYCNATLAGIPNTLIHRLQLIQNSAAWIITRSKSTGHVTTLLLQLHWLSVSQRIAIDI</sequence>
<organism evidence="1 2">
    <name type="scientific">Scophthalmus maximus</name>
    <name type="common">Turbot</name>
    <name type="synonym">Psetta maxima</name>
    <dbReference type="NCBI Taxonomy" id="52904"/>
    <lineage>
        <taxon>Eukaryota</taxon>
        <taxon>Metazoa</taxon>
        <taxon>Chordata</taxon>
        <taxon>Craniata</taxon>
        <taxon>Vertebrata</taxon>
        <taxon>Euteleostomi</taxon>
        <taxon>Actinopterygii</taxon>
        <taxon>Neopterygii</taxon>
        <taxon>Teleostei</taxon>
        <taxon>Neoteleostei</taxon>
        <taxon>Acanthomorphata</taxon>
        <taxon>Carangaria</taxon>
        <taxon>Pleuronectiformes</taxon>
        <taxon>Pleuronectoidei</taxon>
        <taxon>Scophthalmidae</taxon>
        <taxon>Scophthalmus</taxon>
    </lineage>
</organism>
<evidence type="ECO:0000313" key="2">
    <source>
        <dbReference type="Proteomes" id="UP000438429"/>
    </source>
</evidence>
<reference evidence="1 2" key="1">
    <citation type="submission" date="2019-06" db="EMBL/GenBank/DDBJ databases">
        <title>Draft genomes of female and male turbot (Scophthalmus maximus).</title>
        <authorList>
            <person name="Xu H."/>
            <person name="Xu X.-W."/>
            <person name="Shao C."/>
            <person name="Chen S."/>
        </authorList>
    </citation>
    <scope>NUCLEOTIDE SEQUENCE [LARGE SCALE GENOMIC DNA]</scope>
    <source>
        <strain evidence="1">Ysfricsl-2016a</strain>
        <tissue evidence="1">Blood</tissue>
    </source>
</reference>
<dbReference type="Proteomes" id="UP000438429">
    <property type="component" value="Unassembled WGS sequence"/>
</dbReference>
<dbReference type="EMBL" id="VEVO01000009">
    <property type="protein sequence ID" value="KAF0037864.1"/>
    <property type="molecule type" value="Genomic_DNA"/>
</dbReference>
<gene>
    <name evidence="1" type="ORF">F2P81_010738</name>
</gene>